<dbReference type="RefSeq" id="WP_028126471.1">
    <property type="nucleotide sequence ID" value="NZ_PHNE01000004.1"/>
</dbReference>
<sequence>MNKVNFNAQAYEKFYDFKDVMVQAFGIGCSLCGTEEIEYVYQNHPPTIGNLIKNQAKNLTDQEVDQLIEKPLLNWQTFDETNANQMIPTFLCVNCFDIESDYDEK</sequence>
<organism evidence="1 2">
    <name type="scientific">Williamsoniiplasma lucivorax</name>
    <dbReference type="NCBI Taxonomy" id="209274"/>
    <lineage>
        <taxon>Bacteria</taxon>
        <taxon>Bacillati</taxon>
        <taxon>Mycoplasmatota</taxon>
        <taxon>Mollicutes</taxon>
        <taxon>Entomoplasmatales</taxon>
        <taxon>Williamsoniiplasma</taxon>
    </lineage>
</organism>
<evidence type="ECO:0000313" key="2">
    <source>
        <dbReference type="Proteomes" id="UP000237865"/>
    </source>
</evidence>
<dbReference type="EMBL" id="PHNE01000004">
    <property type="protein sequence ID" value="PPE05230.1"/>
    <property type="molecule type" value="Genomic_DNA"/>
</dbReference>
<evidence type="ECO:0000313" key="1">
    <source>
        <dbReference type="EMBL" id="PPE05230.1"/>
    </source>
</evidence>
<gene>
    <name evidence="1" type="ORF">ELUCI_v1c07660</name>
</gene>
<protein>
    <submittedName>
        <fullName evidence="1">Uncharacterized protein</fullName>
    </submittedName>
</protein>
<proteinExistence type="predicted"/>
<name>A0A2S5RD55_9MOLU</name>
<reference evidence="1 2" key="1">
    <citation type="submission" date="2017-11" db="EMBL/GenBank/DDBJ databases">
        <title>Genome sequence of Entomoplasma lucivorax PIPN-2 (ATCC 49196).</title>
        <authorList>
            <person name="Lo W.-S."/>
            <person name="Gasparich G.E."/>
            <person name="Kuo C.-H."/>
        </authorList>
    </citation>
    <scope>NUCLEOTIDE SEQUENCE [LARGE SCALE GENOMIC DNA]</scope>
    <source>
        <strain evidence="1 2">PIPN-2</strain>
    </source>
</reference>
<dbReference type="AlphaFoldDB" id="A0A2S5RD55"/>
<keyword evidence="2" id="KW-1185">Reference proteome</keyword>
<comment type="caution">
    <text evidence="1">The sequence shown here is derived from an EMBL/GenBank/DDBJ whole genome shotgun (WGS) entry which is preliminary data.</text>
</comment>
<dbReference type="STRING" id="1399797.GCA_000518285_00424"/>
<accession>A0A2S5RD55</accession>
<dbReference type="Proteomes" id="UP000237865">
    <property type="component" value="Unassembled WGS sequence"/>
</dbReference>